<protein>
    <submittedName>
        <fullName evidence="3">Uncharacterized protein</fullName>
    </submittedName>
</protein>
<evidence type="ECO:0000256" key="2">
    <source>
        <dbReference type="SAM" id="Phobius"/>
    </source>
</evidence>
<reference evidence="3 4" key="1">
    <citation type="submission" date="2016-10" db="EMBL/GenBank/DDBJ databases">
        <authorList>
            <person name="de Groot N.N."/>
        </authorList>
    </citation>
    <scope>NUCLEOTIDE SEQUENCE [LARGE SCALE GENOMIC DNA]</scope>
    <source>
        <strain evidence="3 4">CGMCC 4.3491</strain>
    </source>
</reference>
<keyword evidence="2" id="KW-1133">Transmembrane helix</keyword>
<proteinExistence type="predicted"/>
<feature type="region of interest" description="Disordered" evidence="1">
    <location>
        <begin position="47"/>
        <end position="107"/>
    </location>
</feature>
<dbReference type="Proteomes" id="UP000198891">
    <property type="component" value="Unassembled WGS sequence"/>
</dbReference>
<feature type="compositionally biased region" description="Low complexity" evidence="1">
    <location>
        <begin position="47"/>
        <end position="71"/>
    </location>
</feature>
<feature type="transmembrane region" description="Helical" evidence="2">
    <location>
        <begin position="21"/>
        <end position="40"/>
    </location>
</feature>
<keyword evidence="2" id="KW-0812">Transmembrane</keyword>
<organism evidence="3 4">
    <name type="scientific">Herbiconiux ginsengi</name>
    <dbReference type="NCBI Taxonomy" id="381665"/>
    <lineage>
        <taxon>Bacteria</taxon>
        <taxon>Bacillati</taxon>
        <taxon>Actinomycetota</taxon>
        <taxon>Actinomycetes</taxon>
        <taxon>Micrococcales</taxon>
        <taxon>Microbacteriaceae</taxon>
        <taxon>Herbiconiux</taxon>
    </lineage>
</organism>
<dbReference type="RefSeq" id="WP_092548642.1">
    <property type="nucleotide sequence ID" value="NZ_FNPZ01000001.1"/>
</dbReference>
<feature type="compositionally biased region" description="Gly residues" evidence="1">
    <location>
        <begin position="88"/>
        <end position="98"/>
    </location>
</feature>
<dbReference type="OrthoDB" id="5124768at2"/>
<dbReference type="STRING" id="381665.SAMN05216554_0648"/>
<gene>
    <name evidence="3" type="ORF">SAMN05216554_0648</name>
</gene>
<evidence type="ECO:0000313" key="3">
    <source>
        <dbReference type="EMBL" id="SDY54210.1"/>
    </source>
</evidence>
<name>A0A1H3KQ70_9MICO</name>
<dbReference type="AlphaFoldDB" id="A0A1H3KQ70"/>
<evidence type="ECO:0000313" key="4">
    <source>
        <dbReference type="Proteomes" id="UP000198891"/>
    </source>
</evidence>
<sequence>MTAGQVGSPPPRPRAWPVIRWILRGLLAAALVALVALIVVRQTGSTPLAAPETTPATTAAAGPTPSATPKATPTPTPTPTATTPADPGTGGGGTGGGEAPQPPANPAPVITSFGGTNAVICPTPSEAPAPGAGQVEPPTVSLSWTGTGADSAFFGIGTKDAQAEPFSSVGVNDSIAVDFQCPQASQIYTITLVGPGGATSRTVTISNDGYKG</sequence>
<evidence type="ECO:0000256" key="1">
    <source>
        <dbReference type="SAM" id="MobiDB-lite"/>
    </source>
</evidence>
<dbReference type="EMBL" id="FNPZ01000001">
    <property type="protein sequence ID" value="SDY54210.1"/>
    <property type="molecule type" value="Genomic_DNA"/>
</dbReference>
<keyword evidence="4" id="KW-1185">Reference proteome</keyword>
<accession>A0A1H3KQ70</accession>
<keyword evidence="2" id="KW-0472">Membrane</keyword>